<dbReference type="OrthoDB" id="9991005at2759"/>
<evidence type="ECO:0000313" key="2">
    <source>
        <dbReference type="Proteomes" id="UP000663834"/>
    </source>
</evidence>
<dbReference type="AlphaFoldDB" id="A0A816DHG8"/>
<protein>
    <submittedName>
        <fullName evidence="1">Uncharacterized protein</fullName>
    </submittedName>
</protein>
<name>A0A816DHG8_9BILA</name>
<comment type="caution">
    <text evidence="1">The sequence shown here is derived from an EMBL/GenBank/DDBJ whole genome shotgun (WGS) entry which is preliminary data.</text>
</comment>
<dbReference type="Proteomes" id="UP000663834">
    <property type="component" value="Unassembled WGS sequence"/>
</dbReference>
<accession>A0A816DHG8</accession>
<gene>
    <name evidence="1" type="ORF">KQP761_LOCUS26773</name>
</gene>
<sequence length="256" mass="30045">MMTVAIDLFGNDIVNYSSSKWDKWEQETDKPYCKIYQLKLTEVLTYNRYRREQQTYINRERFNTKQSINYRLNEQRLHKEYMNHVRERTKAHAQDIIANYKKKSNTYSIKAKQPIALSVTTNNISPVLESRPKCTSKTKLPPLPIRSERIKSPSVDSEKSMKKFSLTPIMKNDEDDDILSTANNYSFTEATSSSSRRHHCKQHYNARQTILDAIMAHLNSYKSFDNSKGPNYEDIKYKFASSISPHVYESFERLVA</sequence>
<proteinExistence type="predicted"/>
<organism evidence="1 2">
    <name type="scientific">Rotaria magnacalcarata</name>
    <dbReference type="NCBI Taxonomy" id="392030"/>
    <lineage>
        <taxon>Eukaryota</taxon>
        <taxon>Metazoa</taxon>
        <taxon>Spiralia</taxon>
        <taxon>Gnathifera</taxon>
        <taxon>Rotifera</taxon>
        <taxon>Eurotatoria</taxon>
        <taxon>Bdelloidea</taxon>
        <taxon>Philodinida</taxon>
        <taxon>Philodinidae</taxon>
        <taxon>Rotaria</taxon>
    </lineage>
</organism>
<dbReference type="EMBL" id="CAJNOW010014690">
    <property type="protein sequence ID" value="CAF1634359.1"/>
    <property type="molecule type" value="Genomic_DNA"/>
</dbReference>
<evidence type="ECO:0000313" key="1">
    <source>
        <dbReference type="EMBL" id="CAF1634359.1"/>
    </source>
</evidence>
<reference evidence="1" key="1">
    <citation type="submission" date="2021-02" db="EMBL/GenBank/DDBJ databases">
        <authorList>
            <person name="Nowell W R."/>
        </authorList>
    </citation>
    <scope>NUCLEOTIDE SEQUENCE</scope>
</reference>